<dbReference type="CDD" id="cd02799">
    <property type="entry name" value="tRNA_bind_EMAP-II_like"/>
    <property type="match status" value="1"/>
</dbReference>
<evidence type="ECO:0000313" key="7">
    <source>
        <dbReference type="EMBL" id="KOO21510.1"/>
    </source>
</evidence>
<dbReference type="PANTHER" id="PTHR11586:SF33">
    <property type="entry name" value="AMINOACYL TRNA SYNTHASE COMPLEX-INTERACTING MULTIFUNCTIONAL PROTEIN 1"/>
    <property type="match status" value="1"/>
</dbReference>
<evidence type="ECO:0000259" key="6">
    <source>
        <dbReference type="PROSITE" id="PS50886"/>
    </source>
</evidence>
<accession>A0A0M0J4W5</accession>
<feature type="chain" id="PRO_5005601506" description="tRNA-binding domain-containing protein" evidence="5">
    <location>
        <begin position="22"/>
        <end position="262"/>
    </location>
</feature>
<dbReference type="SUPFAM" id="SSF50249">
    <property type="entry name" value="Nucleic acid-binding proteins"/>
    <property type="match status" value="1"/>
</dbReference>
<gene>
    <name evidence="7" type="ORF">Ctob_003492</name>
</gene>
<evidence type="ECO:0000256" key="1">
    <source>
        <dbReference type="ARBA" id="ARBA00022555"/>
    </source>
</evidence>
<feature type="domain" description="TRNA-binding" evidence="6">
    <location>
        <begin position="98"/>
        <end position="202"/>
    </location>
</feature>
<evidence type="ECO:0000256" key="5">
    <source>
        <dbReference type="SAM" id="SignalP"/>
    </source>
</evidence>
<comment type="caution">
    <text evidence="7">The sequence shown here is derived from an EMBL/GenBank/DDBJ whole genome shotgun (WGS) entry which is preliminary data.</text>
</comment>
<feature type="region of interest" description="Disordered" evidence="4">
    <location>
        <begin position="74"/>
        <end position="94"/>
    </location>
</feature>
<dbReference type="InterPro" id="IPR012340">
    <property type="entry name" value="NA-bd_OB-fold"/>
</dbReference>
<dbReference type="Gene3D" id="2.40.50.140">
    <property type="entry name" value="Nucleic acid-binding proteins"/>
    <property type="match status" value="1"/>
</dbReference>
<name>A0A0M0J4W5_9EUKA</name>
<evidence type="ECO:0000313" key="8">
    <source>
        <dbReference type="Proteomes" id="UP000037460"/>
    </source>
</evidence>
<dbReference type="OrthoDB" id="19141at2759"/>
<keyword evidence="2 3" id="KW-0694">RNA-binding</keyword>
<keyword evidence="8" id="KW-1185">Reference proteome</keyword>
<proteinExistence type="predicted"/>
<feature type="compositionally biased region" description="Low complexity" evidence="4">
    <location>
        <begin position="74"/>
        <end position="92"/>
    </location>
</feature>
<dbReference type="EMBL" id="JWZX01003357">
    <property type="protein sequence ID" value="KOO21510.1"/>
    <property type="molecule type" value="Genomic_DNA"/>
</dbReference>
<feature type="signal peptide" evidence="5">
    <location>
        <begin position="1"/>
        <end position="21"/>
    </location>
</feature>
<organism evidence="7 8">
    <name type="scientific">Chrysochromulina tobinii</name>
    <dbReference type="NCBI Taxonomy" id="1460289"/>
    <lineage>
        <taxon>Eukaryota</taxon>
        <taxon>Haptista</taxon>
        <taxon>Haptophyta</taxon>
        <taxon>Prymnesiophyceae</taxon>
        <taxon>Prymnesiales</taxon>
        <taxon>Chrysochromulinaceae</taxon>
        <taxon>Chrysochromulina</taxon>
    </lineage>
</organism>
<dbReference type="PANTHER" id="PTHR11586">
    <property type="entry name" value="TRNA-AMINOACYLATION COFACTOR ARC1 FAMILY MEMBER"/>
    <property type="match status" value="1"/>
</dbReference>
<keyword evidence="1 3" id="KW-0820">tRNA-binding</keyword>
<dbReference type="AlphaFoldDB" id="A0A0M0J4W5"/>
<evidence type="ECO:0000256" key="3">
    <source>
        <dbReference type="PROSITE-ProRule" id="PRU00209"/>
    </source>
</evidence>
<reference evidence="8" key="1">
    <citation type="journal article" date="2015" name="PLoS Genet.">
        <title>Genome Sequence and Transcriptome Analyses of Chrysochromulina tobin: Metabolic Tools for Enhanced Algal Fitness in the Prominent Order Prymnesiales (Haptophyceae).</title>
        <authorList>
            <person name="Hovde B.T."/>
            <person name="Deodato C.R."/>
            <person name="Hunsperger H.M."/>
            <person name="Ryken S.A."/>
            <person name="Yost W."/>
            <person name="Jha R.K."/>
            <person name="Patterson J."/>
            <person name="Monnat R.J. Jr."/>
            <person name="Barlow S.B."/>
            <person name="Starkenburg S.R."/>
            <person name="Cattolico R.A."/>
        </authorList>
    </citation>
    <scope>NUCLEOTIDE SEQUENCE</scope>
    <source>
        <strain evidence="8">CCMP291</strain>
    </source>
</reference>
<dbReference type="Pfam" id="PF01588">
    <property type="entry name" value="tRNA_bind"/>
    <property type="match status" value="1"/>
</dbReference>
<dbReference type="InterPro" id="IPR002547">
    <property type="entry name" value="tRNA-bd_dom"/>
</dbReference>
<dbReference type="Proteomes" id="UP000037460">
    <property type="component" value="Unassembled WGS sequence"/>
</dbReference>
<keyword evidence="5" id="KW-0732">Signal</keyword>
<dbReference type="PROSITE" id="PS50886">
    <property type="entry name" value="TRBD"/>
    <property type="match status" value="1"/>
</dbReference>
<dbReference type="GO" id="GO:0000049">
    <property type="term" value="F:tRNA binding"/>
    <property type="evidence" value="ECO:0007669"/>
    <property type="project" value="UniProtKB-UniRule"/>
</dbReference>
<protein>
    <recommendedName>
        <fullName evidence="6">tRNA-binding domain-containing protein</fullName>
    </recommendedName>
</protein>
<sequence length="262" mass="26873">MRRAILFSVGAASALRLPAAAAPLLPQQLPLRATVRLCADAAGKQLTVTVKRSSDGATAYAAAAPSVQMKAEEAAPAAGDAPVATTAPPAAESDGESAFSLLDVRVGKIVEAWAHPDSEKLWCEKIDVGEAEPRQIASGLRAYYPNAEMLVGRKVLVVCNLKEAKLAGFASNGMVLCAASPDRSTVAFVEPPESAAPGERVLEQGAALVEPASPNAVKKKKLMEKAAEGLRAVDTVATHAGKTLVVAGGPCKSPTVTSGTIN</sequence>
<evidence type="ECO:0000256" key="2">
    <source>
        <dbReference type="ARBA" id="ARBA00022884"/>
    </source>
</evidence>
<evidence type="ECO:0000256" key="4">
    <source>
        <dbReference type="SAM" id="MobiDB-lite"/>
    </source>
</evidence>
<dbReference type="InterPro" id="IPR051270">
    <property type="entry name" value="Tyrosine-tRNA_ligase_regulator"/>
</dbReference>